<keyword evidence="5" id="KW-1185">Reference proteome</keyword>
<dbReference type="AlphaFoldDB" id="D8S7I7"/>
<dbReference type="eggNOG" id="KOG1192">
    <property type="taxonomic scope" value="Eukaryota"/>
</dbReference>
<dbReference type="GO" id="GO:0005975">
    <property type="term" value="P:carbohydrate metabolic process"/>
    <property type="evidence" value="ECO:0007669"/>
    <property type="project" value="InterPro"/>
</dbReference>
<gene>
    <name evidence="4" type="ORF">SELMODRAFT_110513</name>
</gene>
<evidence type="ECO:0000259" key="2">
    <source>
        <dbReference type="Pfam" id="PF03033"/>
    </source>
</evidence>
<evidence type="ECO:0000259" key="3">
    <source>
        <dbReference type="Pfam" id="PF06722"/>
    </source>
</evidence>
<feature type="domain" description="Erythromycin biosynthesis protein CIII-like C-terminal" evidence="3">
    <location>
        <begin position="301"/>
        <end position="400"/>
    </location>
</feature>
<dbReference type="InterPro" id="IPR002213">
    <property type="entry name" value="UDP_glucos_trans"/>
</dbReference>
<accession>D8S7I7</accession>
<name>D8S7I7_SELML</name>
<sequence>MRPLQIAILIVGSRGDVQPIVAIAMHMQRKYNHQIRVATHVDFRNLVIEAGLDFYPLGGDPKILVQYMAENNGCILPLRFSRISIYRKQLRAIINSVLPACTEPSILNPSFRAQAILANPMAYGHVHIAEYLNVPFHLISAIPWTPTSEILHPCLRIKGLDNKMTYKLVDVFMWLSSGSLLNKLRKDQLKLDPLPLLSSFIDSNVSATYTWSPHLVPKPKDWGENVDVTGFCFLDQAHDFKPPLGLLSWLESGQPPIHIGFGSLPMQDPERTTEIIIEALKLTGQRGIISKGWAGLGGESTEFPDHIYVLDEIPHDWLFPRCSGVINHGGVGTVAASLRAGCPTAVVHACSDQELWGEIVHSNGAGPAPIHISQISLQTMVQCILCLIKPEVKERAIQLSEWLQQESAIEAAVRSIHKHLDKSFKTNDYCKNDPSMPVHWDRVYCCFVFACVFMRELLT</sequence>
<dbReference type="InterPro" id="IPR004276">
    <property type="entry name" value="GlycoTrans_28_N"/>
</dbReference>
<evidence type="ECO:0000313" key="4">
    <source>
        <dbReference type="EMBL" id="EFJ19616.1"/>
    </source>
</evidence>
<dbReference type="HOGENOM" id="CLU_000537_8_4_1"/>
<dbReference type="EMBL" id="GL377605">
    <property type="protein sequence ID" value="EFJ19616.1"/>
    <property type="molecule type" value="Genomic_DNA"/>
</dbReference>
<dbReference type="InterPro" id="IPR010610">
    <property type="entry name" value="EryCIII-like_C"/>
</dbReference>
<dbReference type="PANTHER" id="PTHR48050:SF13">
    <property type="entry name" value="STEROL 3-BETA-GLUCOSYLTRANSFERASE UGT80A2"/>
    <property type="match status" value="1"/>
</dbReference>
<proteinExistence type="predicted"/>
<protein>
    <submittedName>
        <fullName evidence="4">Uncharacterized protein</fullName>
    </submittedName>
</protein>
<dbReference type="Pfam" id="PF03033">
    <property type="entry name" value="Glyco_transf_28"/>
    <property type="match status" value="1"/>
</dbReference>
<dbReference type="Gramene" id="EFJ19616">
    <property type="protein sequence ID" value="EFJ19616"/>
    <property type="gene ID" value="SELMODRAFT_110513"/>
</dbReference>
<dbReference type="Pfam" id="PF06722">
    <property type="entry name" value="EryCIII-like_C"/>
    <property type="match status" value="1"/>
</dbReference>
<organism evidence="5">
    <name type="scientific">Selaginella moellendorffii</name>
    <name type="common">Spikemoss</name>
    <dbReference type="NCBI Taxonomy" id="88036"/>
    <lineage>
        <taxon>Eukaryota</taxon>
        <taxon>Viridiplantae</taxon>
        <taxon>Streptophyta</taxon>
        <taxon>Embryophyta</taxon>
        <taxon>Tracheophyta</taxon>
        <taxon>Lycopodiopsida</taxon>
        <taxon>Selaginellales</taxon>
        <taxon>Selaginellaceae</taxon>
        <taxon>Selaginella</taxon>
    </lineage>
</organism>
<dbReference type="Gene3D" id="3.40.50.2000">
    <property type="entry name" value="Glycogen Phosphorylase B"/>
    <property type="match status" value="2"/>
</dbReference>
<feature type="domain" description="Glycosyltransferase family 28 N-terminal" evidence="2">
    <location>
        <begin position="6"/>
        <end position="148"/>
    </location>
</feature>
<dbReference type="InParanoid" id="D8S7I7"/>
<dbReference type="PANTHER" id="PTHR48050">
    <property type="entry name" value="STEROL 3-BETA-GLUCOSYLTRANSFERASE"/>
    <property type="match status" value="1"/>
</dbReference>
<evidence type="ECO:0000256" key="1">
    <source>
        <dbReference type="ARBA" id="ARBA00022679"/>
    </source>
</evidence>
<dbReference type="SUPFAM" id="SSF53756">
    <property type="entry name" value="UDP-Glycosyltransferase/glycogen phosphorylase"/>
    <property type="match status" value="1"/>
</dbReference>
<dbReference type="GO" id="GO:0016906">
    <property type="term" value="F:sterol 3-beta-glucosyltransferase activity"/>
    <property type="evidence" value="ECO:0007669"/>
    <property type="project" value="UniProtKB-ARBA"/>
</dbReference>
<dbReference type="OrthoDB" id="5835829at2759"/>
<dbReference type="KEGG" id="smo:SELMODRAFT_110513"/>
<dbReference type="CDD" id="cd03784">
    <property type="entry name" value="GT1_Gtf-like"/>
    <property type="match status" value="1"/>
</dbReference>
<dbReference type="InterPro" id="IPR050426">
    <property type="entry name" value="Glycosyltransferase_28"/>
</dbReference>
<reference evidence="4 5" key="1">
    <citation type="journal article" date="2011" name="Science">
        <title>The Selaginella genome identifies genetic changes associated with the evolution of vascular plants.</title>
        <authorList>
            <person name="Banks J.A."/>
            <person name="Nishiyama T."/>
            <person name="Hasebe M."/>
            <person name="Bowman J.L."/>
            <person name="Gribskov M."/>
            <person name="dePamphilis C."/>
            <person name="Albert V.A."/>
            <person name="Aono N."/>
            <person name="Aoyama T."/>
            <person name="Ambrose B.A."/>
            <person name="Ashton N.W."/>
            <person name="Axtell M.J."/>
            <person name="Barker E."/>
            <person name="Barker M.S."/>
            <person name="Bennetzen J.L."/>
            <person name="Bonawitz N.D."/>
            <person name="Chapple C."/>
            <person name="Cheng C."/>
            <person name="Correa L.G."/>
            <person name="Dacre M."/>
            <person name="DeBarry J."/>
            <person name="Dreyer I."/>
            <person name="Elias M."/>
            <person name="Engstrom E.M."/>
            <person name="Estelle M."/>
            <person name="Feng L."/>
            <person name="Finet C."/>
            <person name="Floyd S.K."/>
            <person name="Frommer W.B."/>
            <person name="Fujita T."/>
            <person name="Gramzow L."/>
            <person name="Gutensohn M."/>
            <person name="Harholt J."/>
            <person name="Hattori M."/>
            <person name="Heyl A."/>
            <person name="Hirai T."/>
            <person name="Hiwatashi Y."/>
            <person name="Ishikawa M."/>
            <person name="Iwata M."/>
            <person name="Karol K.G."/>
            <person name="Koehler B."/>
            <person name="Kolukisaoglu U."/>
            <person name="Kubo M."/>
            <person name="Kurata T."/>
            <person name="Lalonde S."/>
            <person name="Li K."/>
            <person name="Li Y."/>
            <person name="Litt A."/>
            <person name="Lyons E."/>
            <person name="Manning G."/>
            <person name="Maruyama T."/>
            <person name="Michael T.P."/>
            <person name="Mikami K."/>
            <person name="Miyazaki S."/>
            <person name="Morinaga S."/>
            <person name="Murata T."/>
            <person name="Mueller-Roeber B."/>
            <person name="Nelson D.R."/>
            <person name="Obara M."/>
            <person name="Oguri Y."/>
            <person name="Olmstead R.G."/>
            <person name="Onodera N."/>
            <person name="Petersen B.L."/>
            <person name="Pils B."/>
            <person name="Prigge M."/>
            <person name="Rensing S.A."/>
            <person name="Riano-Pachon D.M."/>
            <person name="Roberts A.W."/>
            <person name="Sato Y."/>
            <person name="Scheller H.V."/>
            <person name="Schulz B."/>
            <person name="Schulz C."/>
            <person name="Shakirov E.V."/>
            <person name="Shibagaki N."/>
            <person name="Shinohara N."/>
            <person name="Shippen D.E."/>
            <person name="Soerensen I."/>
            <person name="Sotooka R."/>
            <person name="Sugimoto N."/>
            <person name="Sugita M."/>
            <person name="Sumikawa N."/>
            <person name="Tanurdzic M."/>
            <person name="Theissen G."/>
            <person name="Ulvskov P."/>
            <person name="Wakazuki S."/>
            <person name="Weng J.K."/>
            <person name="Willats W.W."/>
            <person name="Wipf D."/>
            <person name="Wolf P.G."/>
            <person name="Yang L."/>
            <person name="Zimmer A.D."/>
            <person name="Zhu Q."/>
            <person name="Mitros T."/>
            <person name="Hellsten U."/>
            <person name="Loque D."/>
            <person name="Otillar R."/>
            <person name="Salamov A."/>
            <person name="Schmutz J."/>
            <person name="Shapiro H."/>
            <person name="Lindquist E."/>
            <person name="Lucas S."/>
            <person name="Rokhsar D."/>
            <person name="Grigoriev I.V."/>
        </authorList>
    </citation>
    <scope>NUCLEOTIDE SEQUENCE [LARGE SCALE GENOMIC DNA]</scope>
</reference>
<dbReference type="Proteomes" id="UP000001514">
    <property type="component" value="Unassembled WGS sequence"/>
</dbReference>
<evidence type="ECO:0000313" key="5">
    <source>
        <dbReference type="Proteomes" id="UP000001514"/>
    </source>
</evidence>
<keyword evidence="1" id="KW-0808">Transferase</keyword>
<dbReference type="FunFam" id="3.40.50.2000:FF:000009">
    <property type="entry name" value="Sterol 3-beta-glucosyltransferase UGT80A2"/>
    <property type="match status" value="1"/>
</dbReference>